<sequence length="65" mass="7397">MDSCLNICAVKEIIKADYRKLLSHKAFMGITKSNRKRTFFQFQVTDKGMDAYDRFASVSLAADTV</sequence>
<accession>A0A099I7E5</accession>
<organism evidence="1 2">
    <name type="scientific">Clostridium innocuum</name>
    <dbReference type="NCBI Taxonomy" id="1522"/>
    <lineage>
        <taxon>Bacteria</taxon>
        <taxon>Bacillati</taxon>
        <taxon>Bacillota</taxon>
        <taxon>Clostridia</taxon>
        <taxon>Eubacteriales</taxon>
        <taxon>Clostridiaceae</taxon>
        <taxon>Clostridium</taxon>
    </lineage>
</organism>
<dbReference type="AlphaFoldDB" id="A0A099I7E5"/>
<proteinExistence type="predicted"/>
<dbReference type="EMBL" id="JQIF01000052">
    <property type="protein sequence ID" value="KGJ52803.1"/>
    <property type="molecule type" value="Genomic_DNA"/>
</dbReference>
<gene>
    <name evidence="1" type="ORF">CIAN88_12465</name>
</gene>
<name>A0A099I7E5_CLOIN</name>
<dbReference type="Proteomes" id="UP000030008">
    <property type="component" value="Unassembled WGS sequence"/>
</dbReference>
<reference evidence="1 2" key="1">
    <citation type="submission" date="2014-08" db="EMBL/GenBank/DDBJ databases">
        <title>Clostridium innocuum, an unnegligible vancomycin-resistant pathogen causing extra-intestinal infections.</title>
        <authorList>
            <person name="Feng Y."/>
            <person name="Chiu C.-H."/>
        </authorList>
    </citation>
    <scope>NUCLEOTIDE SEQUENCE [LARGE SCALE GENOMIC DNA]</scope>
    <source>
        <strain evidence="1 2">AN88</strain>
    </source>
</reference>
<protein>
    <submittedName>
        <fullName evidence="1">Uncharacterized protein</fullName>
    </submittedName>
</protein>
<evidence type="ECO:0000313" key="2">
    <source>
        <dbReference type="Proteomes" id="UP000030008"/>
    </source>
</evidence>
<comment type="caution">
    <text evidence="1">The sequence shown here is derived from an EMBL/GenBank/DDBJ whole genome shotgun (WGS) entry which is preliminary data.</text>
</comment>
<evidence type="ECO:0000313" key="1">
    <source>
        <dbReference type="EMBL" id="KGJ52803.1"/>
    </source>
</evidence>